<keyword evidence="3" id="KW-1185">Reference proteome</keyword>
<keyword evidence="1" id="KW-1133">Transmembrane helix</keyword>
<sequence>MQLTPREQRALRAIEEALAVEDPALAKLLGRGPVRRRVRLIRWATWAAVTVAAILLLVALALSDAGMFLAALAILLGLVAILQWVSPSAGGKRRA</sequence>
<dbReference type="Pfam" id="PF11239">
    <property type="entry name" value="DUF3040"/>
    <property type="match status" value="1"/>
</dbReference>
<keyword evidence="1" id="KW-0812">Transmembrane</keyword>
<feature type="transmembrane region" description="Helical" evidence="1">
    <location>
        <begin position="40"/>
        <end position="61"/>
    </location>
</feature>
<evidence type="ECO:0000313" key="2">
    <source>
        <dbReference type="EMBL" id="GAA5110099.1"/>
    </source>
</evidence>
<dbReference type="EMBL" id="BAABJO010000001">
    <property type="protein sequence ID" value="GAA5110099.1"/>
    <property type="molecule type" value="Genomic_DNA"/>
</dbReference>
<comment type="caution">
    <text evidence="2">The sequence shown here is derived from an EMBL/GenBank/DDBJ whole genome shotgun (WGS) entry which is preliminary data.</text>
</comment>
<proteinExistence type="predicted"/>
<dbReference type="InterPro" id="IPR021401">
    <property type="entry name" value="DUF3040"/>
</dbReference>
<evidence type="ECO:0008006" key="4">
    <source>
        <dbReference type="Google" id="ProtNLM"/>
    </source>
</evidence>
<organism evidence="2 3">
    <name type="scientific">Pseudonocardia adelaidensis</name>
    <dbReference type="NCBI Taxonomy" id="648754"/>
    <lineage>
        <taxon>Bacteria</taxon>
        <taxon>Bacillati</taxon>
        <taxon>Actinomycetota</taxon>
        <taxon>Actinomycetes</taxon>
        <taxon>Pseudonocardiales</taxon>
        <taxon>Pseudonocardiaceae</taxon>
        <taxon>Pseudonocardia</taxon>
    </lineage>
</organism>
<feature type="transmembrane region" description="Helical" evidence="1">
    <location>
        <begin position="67"/>
        <end position="85"/>
    </location>
</feature>
<reference evidence="3" key="1">
    <citation type="journal article" date="2019" name="Int. J. Syst. Evol. Microbiol.">
        <title>The Global Catalogue of Microorganisms (GCM) 10K type strain sequencing project: providing services to taxonomists for standard genome sequencing and annotation.</title>
        <authorList>
            <consortium name="The Broad Institute Genomics Platform"/>
            <consortium name="The Broad Institute Genome Sequencing Center for Infectious Disease"/>
            <person name="Wu L."/>
            <person name="Ma J."/>
        </authorList>
    </citation>
    <scope>NUCLEOTIDE SEQUENCE [LARGE SCALE GENOMIC DNA]</scope>
    <source>
        <strain evidence="3">JCM 18302</strain>
    </source>
</reference>
<name>A0ABP9N765_9PSEU</name>
<accession>A0ABP9N765</accession>
<dbReference type="Proteomes" id="UP001500804">
    <property type="component" value="Unassembled WGS sequence"/>
</dbReference>
<gene>
    <name evidence="2" type="ORF">GCM10023320_01450</name>
</gene>
<keyword evidence="1" id="KW-0472">Membrane</keyword>
<evidence type="ECO:0000256" key="1">
    <source>
        <dbReference type="SAM" id="Phobius"/>
    </source>
</evidence>
<evidence type="ECO:0000313" key="3">
    <source>
        <dbReference type="Proteomes" id="UP001500804"/>
    </source>
</evidence>
<dbReference type="RefSeq" id="WP_345602497.1">
    <property type="nucleotide sequence ID" value="NZ_BAABJO010000001.1"/>
</dbReference>
<protein>
    <recommendedName>
        <fullName evidence="4">DUF3040 family protein</fullName>
    </recommendedName>
</protein>